<keyword evidence="6" id="KW-0067">ATP-binding</keyword>
<evidence type="ECO:0000256" key="7">
    <source>
        <dbReference type="ARBA" id="ARBA00023209"/>
    </source>
</evidence>
<keyword evidence="7" id="KW-0594">Phospholipid biosynthesis</keyword>
<comment type="caution">
    <text evidence="10">The sequence shown here is derived from an EMBL/GenBank/DDBJ whole genome shotgun (WGS) entry which is preliminary data.</text>
</comment>
<keyword evidence="11" id="KW-1185">Reference proteome</keyword>
<dbReference type="RefSeq" id="WP_349217194.1">
    <property type="nucleotide sequence ID" value="NZ_JBBMFA010000113.1"/>
</dbReference>
<evidence type="ECO:0000256" key="6">
    <source>
        <dbReference type="ARBA" id="ARBA00022840"/>
    </source>
</evidence>
<keyword evidence="7" id="KW-0444">Lipid biosynthesis</keyword>
<dbReference type="PROSITE" id="PS50146">
    <property type="entry name" value="DAGK"/>
    <property type="match status" value="1"/>
</dbReference>
<dbReference type="InterPro" id="IPR045540">
    <property type="entry name" value="YegS/DAGK_C"/>
</dbReference>
<dbReference type="InterPro" id="IPR016064">
    <property type="entry name" value="NAD/diacylglycerol_kinase_sf"/>
</dbReference>
<organism evidence="10 11">
    <name type="scientific">Ruthenibacterium intestinale</name>
    <dbReference type="NCBI Taxonomy" id="3133163"/>
    <lineage>
        <taxon>Bacteria</taxon>
        <taxon>Bacillati</taxon>
        <taxon>Bacillota</taxon>
        <taxon>Clostridia</taxon>
        <taxon>Eubacteriales</taxon>
        <taxon>Oscillospiraceae</taxon>
        <taxon>Ruthenibacterium</taxon>
    </lineage>
</organism>
<sequence length="321" mass="35054">MNPISGKADASLYLVPQIIEQAKKCNISYRVEMTQAHRHAVQLAQAYAQAGDPVRLYACGGDGTLNEVLEGVLRSGNHEAEVASIPCGSGNDYVRNFGKPQDFLNLENQINGHAISVDLMRTQTGISAAICSVGIDAKVAYNIPKYRRIPLCGGTMAYNLSILENLCRPLGQKLRVEIDGKVFCDQFLIATICNGSYYGGGYCAAPKADLQDGVLEVVLVRKMSRLRIASVLAKYKAGAHIAEDGTVCPDLRDVLYCFHAQEVHIIPVDEKNTIVNIDGECGPAERLDAWVMPGAVRFVLPLPVYDSWTQNKQKGQTLFVH</sequence>
<keyword evidence="3" id="KW-0808">Transferase</keyword>
<dbReference type="EMBL" id="JBBMFA010000113">
    <property type="protein sequence ID" value="MEQ2521724.1"/>
    <property type="molecule type" value="Genomic_DNA"/>
</dbReference>
<dbReference type="SUPFAM" id="SSF111331">
    <property type="entry name" value="NAD kinase/diacylglycerol kinase-like"/>
    <property type="match status" value="1"/>
</dbReference>
<evidence type="ECO:0000256" key="2">
    <source>
        <dbReference type="ARBA" id="ARBA00005983"/>
    </source>
</evidence>
<protein>
    <submittedName>
        <fullName evidence="10">Diacylglycerol kinase family protein</fullName>
    </submittedName>
</protein>
<dbReference type="InterPro" id="IPR050187">
    <property type="entry name" value="Lipid_Phosphate_FormReg"/>
</dbReference>
<evidence type="ECO:0000259" key="9">
    <source>
        <dbReference type="PROSITE" id="PS50146"/>
    </source>
</evidence>
<dbReference type="PANTHER" id="PTHR12358">
    <property type="entry name" value="SPHINGOSINE KINASE"/>
    <property type="match status" value="1"/>
</dbReference>
<evidence type="ECO:0000256" key="8">
    <source>
        <dbReference type="ARBA" id="ARBA00023264"/>
    </source>
</evidence>
<dbReference type="InterPro" id="IPR001206">
    <property type="entry name" value="Diacylglycerol_kinase_cat_dom"/>
</dbReference>
<dbReference type="Pfam" id="PF19279">
    <property type="entry name" value="YegS_C"/>
    <property type="match status" value="1"/>
</dbReference>
<dbReference type="InterPro" id="IPR017438">
    <property type="entry name" value="ATP-NAD_kinase_N"/>
</dbReference>
<feature type="domain" description="DAGKc" evidence="9">
    <location>
        <begin position="1"/>
        <end position="126"/>
    </location>
</feature>
<dbReference type="SMART" id="SM00046">
    <property type="entry name" value="DAGKc"/>
    <property type="match status" value="1"/>
</dbReference>
<dbReference type="Proteomes" id="UP001477672">
    <property type="component" value="Unassembled WGS sequence"/>
</dbReference>
<dbReference type="Gene3D" id="3.40.50.10330">
    <property type="entry name" value="Probable inorganic polyphosphate/atp-NAD kinase, domain 1"/>
    <property type="match status" value="1"/>
</dbReference>
<gene>
    <name evidence="10" type="ORF">WMO24_15005</name>
</gene>
<evidence type="ECO:0000256" key="1">
    <source>
        <dbReference type="ARBA" id="ARBA00001946"/>
    </source>
</evidence>
<name>A0ABV1GIP0_9FIRM</name>
<keyword evidence="4" id="KW-0547">Nucleotide-binding</keyword>
<dbReference type="Gene3D" id="2.60.200.40">
    <property type="match status" value="1"/>
</dbReference>
<evidence type="ECO:0000313" key="10">
    <source>
        <dbReference type="EMBL" id="MEQ2521724.1"/>
    </source>
</evidence>
<comment type="cofactor">
    <cofactor evidence="1">
        <name>Mg(2+)</name>
        <dbReference type="ChEBI" id="CHEBI:18420"/>
    </cofactor>
</comment>
<accession>A0ABV1GIP0</accession>
<proteinExistence type="inferred from homology"/>
<keyword evidence="5 10" id="KW-0418">Kinase</keyword>
<comment type="similarity">
    <text evidence="2">Belongs to the diacylglycerol/lipid kinase family.</text>
</comment>
<dbReference type="PANTHER" id="PTHR12358:SF54">
    <property type="entry name" value="SPHINGOSINE KINASE RELATED PROTEIN"/>
    <property type="match status" value="1"/>
</dbReference>
<evidence type="ECO:0000256" key="5">
    <source>
        <dbReference type="ARBA" id="ARBA00022777"/>
    </source>
</evidence>
<evidence type="ECO:0000313" key="11">
    <source>
        <dbReference type="Proteomes" id="UP001477672"/>
    </source>
</evidence>
<evidence type="ECO:0000256" key="3">
    <source>
        <dbReference type="ARBA" id="ARBA00022679"/>
    </source>
</evidence>
<dbReference type="Pfam" id="PF00781">
    <property type="entry name" value="DAGK_cat"/>
    <property type="match status" value="1"/>
</dbReference>
<keyword evidence="8" id="KW-1208">Phospholipid metabolism</keyword>
<evidence type="ECO:0000256" key="4">
    <source>
        <dbReference type="ARBA" id="ARBA00022741"/>
    </source>
</evidence>
<keyword evidence="7" id="KW-0443">Lipid metabolism</keyword>
<reference evidence="10 11" key="1">
    <citation type="submission" date="2024-03" db="EMBL/GenBank/DDBJ databases">
        <title>Human intestinal bacterial collection.</title>
        <authorList>
            <person name="Pauvert C."/>
            <person name="Hitch T.C.A."/>
            <person name="Clavel T."/>
        </authorList>
    </citation>
    <scope>NUCLEOTIDE SEQUENCE [LARGE SCALE GENOMIC DNA]</scope>
    <source>
        <strain evidence="10 11">CLA-JM-H11</strain>
    </source>
</reference>
<dbReference type="GO" id="GO:0016301">
    <property type="term" value="F:kinase activity"/>
    <property type="evidence" value="ECO:0007669"/>
    <property type="project" value="UniProtKB-KW"/>
</dbReference>